<feature type="compositionally biased region" description="Low complexity" evidence="2">
    <location>
        <begin position="474"/>
        <end position="486"/>
    </location>
</feature>
<feature type="compositionally biased region" description="Low complexity" evidence="2">
    <location>
        <begin position="20"/>
        <end position="35"/>
    </location>
</feature>
<dbReference type="InterPro" id="IPR000504">
    <property type="entry name" value="RRM_dom"/>
</dbReference>
<accession>A0AAD3SXS8</accession>
<feature type="region of interest" description="Disordered" evidence="2">
    <location>
        <begin position="1"/>
        <end position="53"/>
    </location>
</feature>
<evidence type="ECO:0000259" key="3">
    <source>
        <dbReference type="PROSITE" id="PS50102"/>
    </source>
</evidence>
<feature type="region of interest" description="Disordered" evidence="2">
    <location>
        <begin position="1005"/>
        <end position="1045"/>
    </location>
</feature>
<dbReference type="EMBL" id="BSYO01000018">
    <property type="protein sequence ID" value="GMH17976.1"/>
    <property type="molecule type" value="Genomic_DNA"/>
</dbReference>
<dbReference type="InterPro" id="IPR012921">
    <property type="entry name" value="SPOC_C"/>
</dbReference>
<dbReference type="InterPro" id="IPR052586">
    <property type="entry name" value="ASCC2"/>
</dbReference>
<dbReference type="Pfam" id="PF07744">
    <property type="entry name" value="SPOC"/>
    <property type="match status" value="1"/>
</dbReference>
<organism evidence="4 5">
    <name type="scientific">Nepenthes gracilis</name>
    <name type="common">Slender pitcher plant</name>
    <dbReference type="NCBI Taxonomy" id="150966"/>
    <lineage>
        <taxon>Eukaryota</taxon>
        <taxon>Viridiplantae</taxon>
        <taxon>Streptophyta</taxon>
        <taxon>Embryophyta</taxon>
        <taxon>Tracheophyta</taxon>
        <taxon>Spermatophyta</taxon>
        <taxon>Magnoliopsida</taxon>
        <taxon>eudicotyledons</taxon>
        <taxon>Gunneridae</taxon>
        <taxon>Pentapetalae</taxon>
        <taxon>Caryophyllales</taxon>
        <taxon>Nepenthaceae</taxon>
        <taxon>Nepenthes</taxon>
    </lineage>
</organism>
<feature type="compositionally biased region" description="Pro residues" evidence="2">
    <location>
        <begin position="1011"/>
        <end position="1035"/>
    </location>
</feature>
<dbReference type="SMART" id="SM00360">
    <property type="entry name" value="RRM"/>
    <property type="match status" value="1"/>
</dbReference>
<dbReference type="CDD" id="cd21546">
    <property type="entry name" value="SPOC_FPA-like"/>
    <property type="match status" value="1"/>
</dbReference>
<comment type="caution">
    <text evidence="4">The sequence shown here is derived from an EMBL/GenBank/DDBJ whole genome shotgun (WGS) entry which is preliminary data.</text>
</comment>
<evidence type="ECO:0000256" key="2">
    <source>
        <dbReference type="SAM" id="MobiDB-lite"/>
    </source>
</evidence>
<evidence type="ECO:0000313" key="4">
    <source>
        <dbReference type="EMBL" id="GMH17976.1"/>
    </source>
</evidence>
<keyword evidence="1" id="KW-0694">RNA-binding</keyword>
<proteinExistence type="predicted"/>
<dbReference type="AlphaFoldDB" id="A0AAD3SXS8"/>
<evidence type="ECO:0000256" key="1">
    <source>
        <dbReference type="PROSITE-ProRule" id="PRU00176"/>
    </source>
</evidence>
<dbReference type="InterPro" id="IPR035979">
    <property type="entry name" value="RBD_domain_sf"/>
</dbReference>
<dbReference type="Gene3D" id="3.30.70.330">
    <property type="match status" value="1"/>
</dbReference>
<dbReference type="SUPFAM" id="SSF54928">
    <property type="entry name" value="RNA-binding domain, RBD"/>
    <property type="match status" value="1"/>
</dbReference>
<dbReference type="PANTHER" id="PTHR21494">
    <property type="entry name" value="ACTIVATING SIGNAL COINTEGRATOR 1 COMPLEX SUBUNIT 2 ASC-1 COMPLEX SUBUNIT P100"/>
    <property type="match status" value="1"/>
</dbReference>
<gene>
    <name evidence="4" type="ORF">Nepgr_019817</name>
</gene>
<reference evidence="4" key="1">
    <citation type="submission" date="2023-05" db="EMBL/GenBank/DDBJ databases">
        <title>Nepenthes gracilis genome sequencing.</title>
        <authorList>
            <person name="Fukushima K."/>
        </authorList>
    </citation>
    <scope>NUCLEOTIDE SEQUENCE</scope>
    <source>
        <strain evidence="4">SING2019-196</strain>
    </source>
</reference>
<dbReference type="GO" id="GO:0003723">
    <property type="term" value="F:RNA binding"/>
    <property type="evidence" value="ECO:0007669"/>
    <property type="project" value="UniProtKB-UniRule"/>
</dbReference>
<protein>
    <recommendedName>
        <fullName evidence="3">RRM domain-containing protein</fullName>
    </recommendedName>
</protein>
<dbReference type="InterPro" id="IPR012677">
    <property type="entry name" value="Nucleotide-bd_a/b_plait_sf"/>
</dbReference>
<sequence>MASTEQPLKKRKLHEPLPLEPLTTQPQPTTETPLPRGADVVEGPPTPPPLTQDEILRRRRNQEEIRNVYQSYKIIKRCASKEDPRLMAELEQAYLSLITASRGCTSVQRIVSEFIPRYASYCPTALEAAAQVVINMHNWSLPVVSSGEDLDGVAFETAKNCIVGLVDICCAAASEAPTSSVIRGICSAVFLNVLTFFASSFEGKDIFQIVGKETLEIQDSADLFAQLKRKVSEEDGSALLKLSKLRALSLLRIFFCCPKNVLSACFELLNTPSSDGHYKEGKYFLSQLSCGLASDNEITKPSNGDEESTIGMEVDNEVNGTKSERQVSDGDHVPANVSHVSKNCLMRLVIRKDPSLKRWMFSRYKKLCNSAPSPVVSEITIGLQEIFDSFTDLLKEEYDKEDSDEDISDPSKHVNRQYLVQRISNQRKSSADGKDFTLRAHDTSCDYDLADKFSVQYLKHHNSMVSLENDHHSSTSSNNESGGSKSKSMDFESKEQLDVCDGRYSIHREPLTKWSPHPRKLTDSRTDLFEGGDHPVPVDNNQASNVDALRYSSGNAGNVVSRNHTVVPNPPNVNQIFWYSDGDPAAMDVFSASSQLWLGFLPPDASEASLRFQLERFGPIKNSSFFPVKGFAIVEYRSIMDAIKARECMRNQSPWGTLLRVKFMDIGLGTRGAVNGVAIGYSCHVYVGNVSSHWVKDEILHEMMKVVYRGPRAVIELTSEAALLLEFETPEEAANAMACIRQHRNGNNNYTVSFSAGPADMLMSHTSFAIPASAHINNGPGNMSNSMLGLPHFQMTAGSPADRMRLYGADSVMVNPDCGPPEFASPSASFEKHGMTVQSEHVLHSNWPVSASADIPEVGATKCDGYGSNGMVASSQGGTSEMVLVHMKPELESHPAARPAPCMPIAAQGPVIAPLQQIQGNAYMRPVYLPPGSSWDARGLNHLPLNTMPPGGGMPNNLHTNSIPPPFIPVSVTPLSQLQGHGIQQYSQMVPQAIVPALSPCVQLPKTDMQPPLPPSPPIVPPPPSSPPPPPPPPDFEASDLQSPGNKLQIQWQGTLSKSGVHYCTIYAYRMDSGICKYSNDISEPAEWPGKLDMTKRTDFRHVKSTFSNTPSHRREVCQLLPFSPGDHKGFQDFISYLKQRECAGVIKIPAVKSIWARLLFILPYSPEACSMLSVSPNPTDCLIALVLPKETNCEWPASLLLQLKRPLSLSEKRKRKHGAWNEGKYKITPQIWMGWLAEHLPLQSYQNLLCCTSFSFVILHLFLHC</sequence>
<dbReference type="Pfam" id="PF00076">
    <property type="entry name" value="RRM_1"/>
    <property type="match status" value="1"/>
</dbReference>
<feature type="domain" description="RRM" evidence="3">
    <location>
        <begin position="594"/>
        <end position="666"/>
    </location>
</feature>
<feature type="region of interest" description="Disordered" evidence="2">
    <location>
        <begin position="467"/>
        <end position="492"/>
    </location>
</feature>
<feature type="region of interest" description="Disordered" evidence="2">
    <location>
        <begin position="401"/>
        <end position="432"/>
    </location>
</feature>
<dbReference type="GO" id="GO:0043130">
    <property type="term" value="F:ubiquitin binding"/>
    <property type="evidence" value="ECO:0007669"/>
    <property type="project" value="TreeGrafter"/>
</dbReference>
<evidence type="ECO:0000313" key="5">
    <source>
        <dbReference type="Proteomes" id="UP001279734"/>
    </source>
</evidence>
<keyword evidence="5" id="KW-1185">Reference proteome</keyword>
<dbReference type="PANTHER" id="PTHR21494:SF2">
    <property type="entry name" value="NUCLEIC ACID BINDING PROTEIN"/>
    <property type="match status" value="1"/>
</dbReference>
<dbReference type="PROSITE" id="PS50102">
    <property type="entry name" value="RRM"/>
    <property type="match status" value="1"/>
</dbReference>
<dbReference type="Proteomes" id="UP001279734">
    <property type="component" value="Unassembled WGS sequence"/>
</dbReference>
<name>A0AAD3SXS8_NEPGR</name>
<dbReference type="CDD" id="cd00590">
    <property type="entry name" value="RRM_SF"/>
    <property type="match status" value="1"/>
</dbReference>